<dbReference type="AlphaFoldDB" id="A0A327VXS7"/>
<dbReference type="EMBL" id="QLMA01000005">
    <property type="protein sequence ID" value="RAJ80312.1"/>
    <property type="molecule type" value="Genomic_DNA"/>
</dbReference>
<dbReference type="CDD" id="cd18612">
    <property type="entry name" value="GH130_Lin0857-like"/>
    <property type="match status" value="1"/>
</dbReference>
<evidence type="ECO:0000256" key="1">
    <source>
        <dbReference type="ARBA" id="ARBA00022676"/>
    </source>
</evidence>
<dbReference type="Gene3D" id="2.115.10.20">
    <property type="entry name" value="Glycosyl hydrolase domain, family 43"/>
    <property type="match status" value="1"/>
</dbReference>
<dbReference type="GO" id="GO:0016757">
    <property type="term" value="F:glycosyltransferase activity"/>
    <property type="evidence" value="ECO:0007669"/>
    <property type="project" value="UniProtKB-KW"/>
</dbReference>
<keyword evidence="2" id="KW-0808">Transferase</keyword>
<evidence type="ECO:0000313" key="4">
    <source>
        <dbReference type="EMBL" id="RAJ80312.1"/>
    </source>
</evidence>
<dbReference type="Pfam" id="PF04041">
    <property type="entry name" value="Glyco_hydro_130"/>
    <property type="match status" value="1"/>
</dbReference>
<dbReference type="PANTHER" id="PTHR34106:SF5">
    <property type="entry name" value="GLYCOSIDASE"/>
    <property type="match status" value="1"/>
</dbReference>
<evidence type="ECO:0000256" key="3">
    <source>
        <dbReference type="ARBA" id="ARBA00024356"/>
    </source>
</evidence>
<protein>
    <submittedName>
        <fullName evidence="4">Putative GH43/DUF377 family glycosyl hydrolase</fullName>
    </submittedName>
</protein>
<dbReference type="GO" id="GO:0016787">
    <property type="term" value="F:hydrolase activity"/>
    <property type="evidence" value="ECO:0007669"/>
    <property type="project" value="UniProtKB-KW"/>
</dbReference>
<keyword evidence="1" id="KW-0328">Glycosyltransferase</keyword>
<comment type="similarity">
    <text evidence="3">Belongs to the glycosyl hydrolase 130 family.</text>
</comment>
<organism evidence="4 5">
    <name type="scientific">Chitinophaga dinghuensis</name>
    <dbReference type="NCBI Taxonomy" id="1539050"/>
    <lineage>
        <taxon>Bacteria</taxon>
        <taxon>Pseudomonadati</taxon>
        <taxon>Bacteroidota</taxon>
        <taxon>Chitinophagia</taxon>
        <taxon>Chitinophagales</taxon>
        <taxon>Chitinophagaceae</taxon>
        <taxon>Chitinophaga</taxon>
    </lineage>
</organism>
<gene>
    <name evidence="4" type="ORF">CLV59_105421</name>
</gene>
<sequence>MTDIARRFPQNPLLRPADIVPSQPGLEVVCLLNPGVFRYQGKTWLAIRVAERPPQLPDIISFPILQPGRRMLIKDIPANDPDLIATDPRVITYKGSDYLTTLSHLRLLSSTDHIHFQEDPSYPPIFGEGNLETFGIEDVRVAEIDGVYYLTYTAVSENGVGVGLKTTRDWQRYLSHGMIIPPHNKDCAIFEEQVNGCYYAFHRPSSVALGGNYIWLASSPDSIHWGHHTCLIRTRPGYWDSERVGAGAAPIRTAAGWLAIYHGADATHRYCLGAILLDLQDPSKVLARTADPIMEPLESYEINGFFGKVVFTNGHIVDGDELLIYYGAADEYVCAANFSISEILQKLQ</sequence>
<dbReference type="SUPFAM" id="SSF75005">
    <property type="entry name" value="Arabinanase/levansucrase/invertase"/>
    <property type="match status" value="1"/>
</dbReference>
<dbReference type="InterPro" id="IPR023296">
    <property type="entry name" value="Glyco_hydro_beta-prop_sf"/>
</dbReference>
<dbReference type="RefSeq" id="WP_111593311.1">
    <property type="nucleotide sequence ID" value="NZ_QLMA01000005.1"/>
</dbReference>
<dbReference type="OrthoDB" id="9775877at2"/>
<comment type="caution">
    <text evidence="4">The sequence shown here is derived from an EMBL/GenBank/DDBJ whole genome shotgun (WGS) entry which is preliminary data.</text>
</comment>
<accession>A0A327VXS7</accession>
<dbReference type="InterPro" id="IPR007184">
    <property type="entry name" value="Mannoside_phosphorylase"/>
</dbReference>
<reference evidence="4 5" key="1">
    <citation type="submission" date="2018-06" db="EMBL/GenBank/DDBJ databases">
        <title>Genomic Encyclopedia of Archaeal and Bacterial Type Strains, Phase II (KMG-II): from individual species to whole genera.</title>
        <authorList>
            <person name="Goeker M."/>
        </authorList>
    </citation>
    <scope>NUCLEOTIDE SEQUENCE [LARGE SCALE GENOMIC DNA]</scope>
    <source>
        <strain evidence="4 5">DSM 29821</strain>
    </source>
</reference>
<name>A0A327VXS7_9BACT</name>
<evidence type="ECO:0000256" key="2">
    <source>
        <dbReference type="ARBA" id="ARBA00022679"/>
    </source>
</evidence>
<keyword evidence="4" id="KW-0378">Hydrolase</keyword>
<evidence type="ECO:0000313" key="5">
    <source>
        <dbReference type="Proteomes" id="UP000249819"/>
    </source>
</evidence>
<dbReference type="Proteomes" id="UP000249819">
    <property type="component" value="Unassembled WGS sequence"/>
</dbReference>
<dbReference type="PANTHER" id="PTHR34106">
    <property type="entry name" value="GLYCOSIDASE"/>
    <property type="match status" value="1"/>
</dbReference>
<dbReference type="PIRSF" id="PIRSF016202">
    <property type="entry name" value="PH1107"/>
    <property type="match status" value="1"/>
</dbReference>
<proteinExistence type="inferred from homology"/>
<keyword evidence="5" id="KW-1185">Reference proteome</keyword>